<proteinExistence type="predicted"/>
<gene>
    <name evidence="2" type="ORF">H4F90_05635</name>
</gene>
<organism evidence="2 3">
    <name type="scientific">Aquariibacter albus</name>
    <dbReference type="NCBI Taxonomy" id="2759899"/>
    <lineage>
        <taxon>Bacteria</taxon>
        <taxon>Pseudomonadati</taxon>
        <taxon>Pseudomonadota</taxon>
        <taxon>Betaproteobacteria</taxon>
        <taxon>Burkholderiales</taxon>
        <taxon>Sphaerotilaceae</taxon>
        <taxon>Aquariibacter</taxon>
    </lineage>
</organism>
<sequence length="72" mass="7761">MDKLITISLNGERIAVHPDCLGAHLRLGWRQVHDDDDDKVAPQASRRRARPADTVRESGGASATADGNQAEA</sequence>
<dbReference type="RefSeq" id="WP_182662262.1">
    <property type="nucleotide sequence ID" value="NZ_JACIVI010000001.1"/>
</dbReference>
<reference evidence="2 3" key="1">
    <citation type="submission" date="2020-08" db="EMBL/GenBank/DDBJ databases">
        <title>Aquariorum lacteus gen. nov., sp. nov., a new member of the family Comamonadaceae, isolated from freshwater aquarium.</title>
        <authorList>
            <person name="Chun S.-J."/>
        </authorList>
    </citation>
    <scope>NUCLEOTIDE SEQUENCE [LARGE SCALE GENOMIC DNA]</scope>
    <source>
        <strain evidence="2 3">SJAQ100</strain>
    </source>
</reference>
<evidence type="ECO:0000256" key="1">
    <source>
        <dbReference type="SAM" id="MobiDB-lite"/>
    </source>
</evidence>
<accession>A0A839HPD9</accession>
<comment type="caution">
    <text evidence="2">The sequence shown here is derived from an EMBL/GenBank/DDBJ whole genome shotgun (WGS) entry which is preliminary data.</text>
</comment>
<evidence type="ECO:0000313" key="2">
    <source>
        <dbReference type="EMBL" id="MBB1161458.1"/>
    </source>
</evidence>
<dbReference type="Proteomes" id="UP000586093">
    <property type="component" value="Unassembled WGS sequence"/>
</dbReference>
<protein>
    <submittedName>
        <fullName evidence="2">Uncharacterized protein</fullName>
    </submittedName>
</protein>
<keyword evidence="3" id="KW-1185">Reference proteome</keyword>
<feature type="region of interest" description="Disordered" evidence="1">
    <location>
        <begin position="33"/>
        <end position="72"/>
    </location>
</feature>
<name>A0A839HPD9_9BURK</name>
<evidence type="ECO:0000313" key="3">
    <source>
        <dbReference type="Proteomes" id="UP000586093"/>
    </source>
</evidence>
<dbReference type="EMBL" id="JACIVI010000001">
    <property type="protein sequence ID" value="MBB1161458.1"/>
    <property type="molecule type" value="Genomic_DNA"/>
</dbReference>
<dbReference type="AlphaFoldDB" id="A0A839HPD9"/>